<dbReference type="GO" id="GO:0005506">
    <property type="term" value="F:iron ion binding"/>
    <property type="evidence" value="ECO:0007669"/>
    <property type="project" value="InterPro"/>
</dbReference>
<evidence type="ECO:0000256" key="3">
    <source>
        <dbReference type="ARBA" id="ARBA00010617"/>
    </source>
</evidence>
<comment type="pathway">
    <text evidence="2">Secondary metabolite biosynthesis.</text>
</comment>
<dbReference type="SUPFAM" id="SSF48264">
    <property type="entry name" value="Cytochrome P450"/>
    <property type="match status" value="1"/>
</dbReference>
<dbReference type="InterPro" id="IPR036396">
    <property type="entry name" value="Cyt_P450_sf"/>
</dbReference>
<keyword evidence="10" id="KW-0812">Transmembrane</keyword>
<feature type="region of interest" description="Disordered" evidence="9">
    <location>
        <begin position="1"/>
        <end position="21"/>
    </location>
</feature>
<dbReference type="GO" id="GO:0016705">
    <property type="term" value="F:oxidoreductase activity, acting on paired donors, with incorporation or reduction of molecular oxygen"/>
    <property type="evidence" value="ECO:0007669"/>
    <property type="project" value="InterPro"/>
</dbReference>
<comment type="similarity">
    <text evidence="3">Belongs to the cytochrome P450 family.</text>
</comment>
<evidence type="ECO:0000256" key="7">
    <source>
        <dbReference type="ARBA" id="ARBA00023004"/>
    </source>
</evidence>
<dbReference type="GO" id="GO:0004497">
    <property type="term" value="F:monooxygenase activity"/>
    <property type="evidence" value="ECO:0007669"/>
    <property type="project" value="UniProtKB-KW"/>
</dbReference>
<evidence type="ECO:0000256" key="10">
    <source>
        <dbReference type="SAM" id="Phobius"/>
    </source>
</evidence>
<dbReference type="AlphaFoldDB" id="V2XN13"/>
<evidence type="ECO:0000256" key="8">
    <source>
        <dbReference type="ARBA" id="ARBA00023033"/>
    </source>
</evidence>
<evidence type="ECO:0000256" key="1">
    <source>
        <dbReference type="ARBA" id="ARBA00001971"/>
    </source>
</evidence>
<dbReference type="Pfam" id="PF00067">
    <property type="entry name" value="p450"/>
    <property type="match status" value="1"/>
</dbReference>
<comment type="caution">
    <text evidence="11">The sequence shown here is derived from an EMBL/GenBank/DDBJ whole genome shotgun (WGS) entry which is preliminary data.</text>
</comment>
<dbReference type="InterPro" id="IPR002401">
    <property type="entry name" value="Cyt_P450_E_grp-I"/>
</dbReference>
<dbReference type="EMBL" id="AWSO01000148">
    <property type="protein sequence ID" value="ESK94226.1"/>
    <property type="molecule type" value="Genomic_DNA"/>
</dbReference>
<dbReference type="HOGENOM" id="CLU_001570_2_2_1"/>
<sequence>MHACFPNVTPLRSPTKPSDPSNTLTMTDSLLAFSVLFLLAFAISWSKRPGTKKYDLPLPPGPKPTFIVGNLFDLPSQKLWETLTKWQAAYGDLLHFETVGQHTFVLNTRELVKEFFEKRSRIYSDRPYFTMVEHIGWLESTFMQYGDQWRAHRRLWQKGFRHDASLEHLPIQAKKVREFLANMLHQPEDFMNHTRTYVSPSHFVGILLISSRLAAAVIMAIVYGHDVAPTNDHFVEIAEKAVATLAQTATSSVAFAMNLFPIIRFLPGWLPGCKFQERARESRVLHREMLNVPFESVKKDMAADVAKPSVLVKFLEEHNIKGGDSLQEKYIKRVVATAYGAGAESTASFVETFFLAMTLHPSVQENAQQEVDRILGKNRLPTFEDRVNLPYVEAVYRETLRWSPIVPLAVPHRAVTDDIIDGYYIPKGKSSPSATEGANF</sequence>
<protein>
    <submittedName>
        <fullName evidence="11">Cytochrome p450</fullName>
    </submittedName>
</protein>
<dbReference type="Proteomes" id="UP000017559">
    <property type="component" value="Unassembled WGS sequence"/>
</dbReference>
<proteinExistence type="inferred from homology"/>
<dbReference type="Gene3D" id="1.10.630.10">
    <property type="entry name" value="Cytochrome P450"/>
    <property type="match status" value="1"/>
</dbReference>
<dbReference type="InterPro" id="IPR001128">
    <property type="entry name" value="Cyt_P450"/>
</dbReference>
<evidence type="ECO:0000256" key="2">
    <source>
        <dbReference type="ARBA" id="ARBA00005179"/>
    </source>
</evidence>
<dbReference type="PANTHER" id="PTHR46300">
    <property type="entry name" value="P450, PUTATIVE (EUROFUNG)-RELATED-RELATED"/>
    <property type="match status" value="1"/>
</dbReference>
<comment type="cofactor">
    <cofactor evidence="1">
        <name>heme</name>
        <dbReference type="ChEBI" id="CHEBI:30413"/>
    </cofactor>
</comment>
<accession>V2XN13</accession>
<evidence type="ECO:0000313" key="11">
    <source>
        <dbReference type="EMBL" id="ESK94226.1"/>
    </source>
</evidence>
<keyword evidence="5" id="KW-0479">Metal-binding</keyword>
<feature type="compositionally biased region" description="Polar residues" evidence="9">
    <location>
        <begin position="10"/>
        <end position="21"/>
    </location>
</feature>
<dbReference type="PRINTS" id="PR00463">
    <property type="entry name" value="EP450I"/>
</dbReference>
<reference evidence="11 12" key="1">
    <citation type="journal article" date="2014" name="BMC Genomics">
        <title>Genome and secretome analysis of the hemibiotrophic fungal pathogen, Moniliophthora roreri, which causes frosty pod rot disease of cacao: mechanisms of the biotrophic and necrotrophic phases.</title>
        <authorList>
            <person name="Meinhardt L.W."/>
            <person name="Costa G.G.L."/>
            <person name="Thomazella D.P.T."/>
            <person name="Teixeira P.J.P.L."/>
            <person name="Carazzolle M.F."/>
            <person name="Schuster S.C."/>
            <person name="Carlson J.E."/>
            <person name="Guiltinan M.J."/>
            <person name="Mieczkowski P."/>
            <person name="Farmer A."/>
            <person name="Ramaraj T."/>
            <person name="Crozier J."/>
            <person name="Davis R.E."/>
            <person name="Shao J."/>
            <person name="Melnick R.L."/>
            <person name="Pereira G.A.G."/>
            <person name="Bailey B.A."/>
        </authorList>
    </citation>
    <scope>NUCLEOTIDE SEQUENCE [LARGE SCALE GENOMIC DNA]</scope>
    <source>
        <strain evidence="11 12">MCA 2997</strain>
    </source>
</reference>
<dbReference type="PANTHER" id="PTHR46300:SF7">
    <property type="entry name" value="P450, PUTATIVE (EUROFUNG)-RELATED"/>
    <property type="match status" value="1"/>
</dbReference>
<organism evidence="11 12">
    <name type="scientific">Moniliophthora roreri (strain MCA 2997)</name>
    <name type="common">Cocoa frosty pod rot fungus</name>
    <name type="synonym">Crinipellis roreri</name>
    <dbReference type="NCBI Taxonomy" id="1381753"/>
    <lineage>
        <taxon>Eukaryota</taxon>
        <taxon>Fungi</taxon>
        <taxon>Dikarya</taxon>
        <taxon>Basidiomycota</taxon>
        <taxon>Agaricomycotina</taxon>
        <taxon>Agaricomycetes</taxon>
        <taxon>Agaricomycetidae</taxon>
        <taxon>Agaricales</taxon>
        <taxon>Marasmiineae</taxon>
        <taxon>Marasmiaceae</taxon>
        <taxon>Moniliophthora</taxon>
    </lineage>
</organism>
<keyword evidence="10" id="KW-0472">Membrane</keyword>
<gene>
    <name evidence="11" type="ORF">Moror_8297</name>
</gene>
<name>V2XN13_MONRO</name>
<dbReference type="GO" id="GO:0020037">
    <property type="term" value="F:heme binding"/>
    <property type="evidence" value="ECO:0007669"/>
    <property type="project" value="InterPro"/>
</dbReference>
<keyword evidence="6" id="KW-0560">Oxidoreductase</keyword>
<keyword evidence="7" id="KW-0408">Iron</keyword>
<feature type="transmembrane region" description="Helical" evidence="10">
    <location>
        <begin position="29"/>
        <end position="46"/>
    </location>
</feature>
<evidence type="ECO:0000256" key="5">
    <source>
        <dbReference type="ARBA" id="ARBA00022723"/>
    </source>
</evidence>
<keyword evidence="10" id="KW-1133">Transmembrane helix</keyword>
<dbReference type="OrthoDB" id="2789670at2759"/>
<dbReference type="KEGG" id="mrr:Moror_8297"/>
<dbReference type="InterPro" id="IPR050364">
    <property type="entry name" value="Cytochrome_P450_fung"/>
</dbReference>
<keyword evidence="12" id="KW-1185">Reference proteome</keyword>
<evidence type="ECO:0000256" key="6">
    <source>
        <dbReference type="ARBA" id="ARBA00023002"/>
    </source>
</evidence>
<keyword evidence="4" id="KW-0349">Heme</keyword>
<keyword evidence="8" id="KW-0503">Monooxygenase</keyword>
<feature type="transmembrane region" description="Helical" evidence="10">
    <location>
        <begin position="203"/>
        <end position="223"/>
    </location>
</feature>
<evidence type="ECO:0000256" key="4">
    <source>
        <dbReference type="ARBA" id="ARBA00022617"/>
    </source>
</evidence>
<evidence type="ECO:0000313" key="12">
    <source>
        <dbReference type="Proteomes" id="UP000017559"/>
    </source>
</evidence>
<evidence type="ECO:0000256" key="9">
    <source>
        <dbReference type="SAM" id="MobiDB-lite"/>
    </source>
</evidence>